<comment type="caution">
    <text evidence="1">The sequence shown here is derived from an EMBL/GenBank/DDBJ whole genome shotgun (WGS) entry which is preliminary data.</text>
</comment>
<protein>
    <recommendedName>
        <fullName evidence="3">Reverse transcriptase domain-containing protein</fullName>
    </recommendedName>
</protein>
<dbReference type="SUPFAM" id="SSF56672">
    <property type="entry name" value="DNA/RNA polymerases"/>
    <property type="match status" value="1"/>
</dbReference>
<keyword evidence="2" id="KW-1185">Reference proteome</keyword>
<proteinExistence type="predicted"/>
<organism evidence="1 2">
    <name type="scientific">Mytilus edulis</name>
    <name type="common">Blue mussel</name>
    <dbReference type="NCBI Taxonomy" id="6550"/>
    <lineage>
        <taxon>Eukaryota</taxon>
        <taxon>Metazoa</taxon>
        <taxon>Spiralia</taxon>
        <taxon>Lophotrochozoa</taxon>
        <taxon>Mollusca</taxon>
        <taxon>Bivalvia</taxon>
        <taxon>Autobranchia</taxon>
        <taxon>Pteriomorphia</taxon>
        <taxon>Mytilida</taxon>
        <taxon>Mytiloidea</taxon>
        <taxon>Mytilidae</taxon>
        <taxon>Mytilinae</taxon>
        <taxon>Mytilus</taxon>
    </lineage>
</organism>
<dbReference type="EMBL" id="CAJPWZ010000543">
    <property type="protein sequence ID" value="CAG2196066.1"/>
    <property type="molecule type" value="Genomic_DNA"/>
</dbReference>
<dbReference type="AlphaFoldDB" id="A0A8S3QNM6"/>
<evidence type="ECO:0000313" key="2">
    <source>
        <dbReference type="Proteomes" id="UP000683360"/>
    </source>
</evidence>
<dbReference type="Gene3D" id="3.30.70.270">
    <property type="match status" value="1"/>
</dbReference>
<dbReference type="PANTHER" id="PTHR37984">
    <property type="entry name" value="PROTEIN CBG26694"/>
    <property type="match status" value="1"/>
</dbReference>
<dbReference type="Proteomes" id="UP000683360">
    <property type="component" value="Unassembled WGS sequence"/>
</dbReference>
<dbReference type="OrthoDB" id="6150088at2759"/>
<dbReference type="InterPro" id="IPR043128">
    <property type="entry name" value="Rev_trsase/Diguanyl_cyclase"/>
</dbReference>
<dbReference type="InterPro" id="IPR043502">
    <property type="entry name" value="DNA/RNA_pol_sf"/>
</dbReference>
<evidence type="ECO:0008006" key="3">
    <source>
        <dbReference type="Google" id="ProtNLM"/>
    </source>
</evidence>
<name>A0A8S3QNM6_MYTED</name>
<reference evidence="1" key="1">
    <citation type="submission" date="2021-03" db="EMBL/GenBank/DDBJ databases">
        <authorList>
            <person name="Bekaert M."/>
        </authorList>
    </citation>
    <scope>NUCLEOTIDE SEQUENCE</scope>
</reference>
<sequence>MPDFLQDLYERSSKNLTDEVNRQKLRDLLLTNKDAFASNRTELGTCALVKHKIDTAGAAPIRQPLRRTPIRFEGEEMKNLKCAYPIPRIDMCIDCLHSASVFSCFDLQSGYWQLQDPQGQLARWIESLAQYDFDIAVRPGIKHSNADALSRLDYND</sequence>
<dbReference type="PANTHER" id="PTHR37984:SF5">
    <property type="entry name" value="PROTEIN NYNRIN-LIKE"/>
    <property type="match status" value="1"/>
</dbReference>
<accession>A0A8S3QNM6</accession>
<evidence type="ECO:0000313" key="1">
    <source>
        <dbReference type="EMBL" id="CAG2196066.1"/>
    </source>
</evidence>
<dbReference type="InterPro" id="IPR050951">
    <property type="entry name" value="Retrovirus_Pol_polyprotein"/>
</dbReference>
<gene>
    <name evidence="1" type="ORF">MEDL_10963</name>
</gene>